<dbReference type="EMBL" id="JAAGWQ010000151">
    <property type="protein sequence ID" value="KAF5663231.1"/>
    <property type="molecule type" value="Genomic_DNA"/>
</dbReference>
<feature type="transmembrane region" description="Helical" evidence="17">
    <location>
        <begin position="707"/>
        <end position="731"/>
    </location>
</feature>
<dbReference type="OrthoDB" id="76293at2759"/>
<feature type="transmembrane region" description="Helical" evidence="17">
    <location>
        <begin position="12"/>
        <end position="31"/>
    </location>
</feature>
<protein>
    <recommendedName>
        <fullName evidence="15">Peptide hydrolase</fullName>
        <ecNumber evidence="15">3.4.-.-</ecNumber>
    </recommendedName>
</protein>
<feature type="transmembrane region" description="Helical" evidence="17">
    <location>
        <begin position="540"/>
        <end position="559"/>
    </location>
</feature>
<feature type="domain" description="Vacuolar membrane protease C-terminal" evidence="19">
    <location>
        <begin position="800"/>
        <end position="1030"/>
    </location>
</feature>
<dbReference type="Proteomes" id="UP000567885">
    <property type="component" value="Unassembled WGS sequence"/>
</dbReference>
<sequence length="1036" mass="114855">MRAKNPLAFRPGPVSFWTTIIYLALAVPLIWVHETVPPAPADRSLHQGLNLTEAWLDLQTISRAYHPYNSHENDQVREFLITRTKEILDRNDLSYTTEKAGGIDWHSRTSSLEVSDSPVTSDDNAKPRGATLFDDRISNVSWTYNNAGRLGSSISKGTWLGQYFEGNNYYVYIHGKNDPEGDWWSDESKFKKFRGEGGVLVNCHFDSVSTGYGATDDGMSCVSMLQLLSYFTLKGRQPTNGIVFLFNNAEEDGLLGARAFGYSPLLRFTHTFVNLEGAGAGGRALLFRTTDLQAAKAYSKSPHPLGSVVAANAFERGVIKSATDYEIFADVFGQRGLDIAFYAPRARYHTNQDDARHTSVNSIWHMLSAALASTEQLSKTTGTIFNGDRSDGNSDLVQNGKQAEGVWFDIFGAAWAVFALRGLFAWSLTLLVATPLVLIAFTYILVRNDKYYFYSRDIKMHRDVNDDPVALGGWKGFFRFPFAFAFAGALTIASTLLIAKFNPLIIYSSGYSVWSMTLSIFYFSFWLIMRGSAFVRPSALHRGFVLIWLFALGWVVQVICAVAEDRMHVGALYATVFFQSAIFLALLISLLEQFALLGKHDFAMQLHDAHQARDVSSRGNESESRPQTASEPAQDEEDDGGGETEDASETTPLRAGESGYGSNGQTSFANTYRRSVAESSASPASMRQYQPFEHEQSWSGRLPTWTWILQFLLLAPIPVILFGNIGLVVMSATQMTGTDGGSLLVPVLSLGVLSIVLLLPLTPFIHRVTHHVPLFLFFVFAGTFIYNLVAFPFSDGHRFKFYFQQIVDLDNGTDTVSIVGLEEYARSVISSLPSTSGQDIKCQPAVGRDLTDCQYDSSSLTPNLYKGKSPEEMMSIETVAGSDGSKARLRIDAVDSRLCYVRTSRPIYGFSVDGAAARDPRFGKFPSEGFSSVQLWRRDRDRPWTLNLYLNDRSGLSATTDMEQGETALMADDELTVRSAEQSADRLEVTVSCAWSDANTPGTIPALDELLKYMPTWAAVTKKNVGLVEVRKKHKV</sequence>
<keyword evidence="10 15" id="KW-0862">Zinc</keyword>
<feature type="transmembrane region" description="Helical" evidence="17">
    <location>
        <begin position="480"/>
        <end position="499"/>
    </location>
</feature>
<dbReference type="SUPFAM" id="SSF53187">
    <property type="entry name" value="Zn-dependent exopeptidases"/>
    <property type="match status" value="1"/>
</dbReference>
<feature type="compositionally biased region" description="Basic and acidic residues" evidence="16">
    <location>
        <begin position="613"/>
        <end position="624"/>
    </location>
</feature>
<evidence type="ECO:0000256" key="2">
    <source>
        <dbReference type="ARBA" id="ARBA00003273"/>
    </source>
</evidence>
<evidence type="ECO:0000256" key="10">
    <source>
        <dbReference type="ARBA" id="ARBA00022833"/>
    </source>
</evidence>
<dbReference type="InterPro" id="IPR045175">
    <property type="entry name" value="M28_fam"/>
</dbReference>
<comment type="cofactor">
    <cofactor evidence="1">
        <name>Zn(2+)</name>
        <dbReference type="ChEBI" id="CHEBI:29105"/>
    </cofactor>
</comment>
<dbReference type="EC" id="3.4.-.-" evidence="15"/>
<evidence type="ECO:0000256" key="14">
    <source>
        <dbReference type="ARBA" id="ARBA00023180"/>
    </source>
</evidence>
<evidence type="ECO:0000256" key="6">
    <source>
        <dbReference type="ARBA" id="ARBA00022670"/>
    </source>
</evidence>
<feature type="domain" description="Peptidase M28" evidence="18">
    <location>
        <begin position="197"/>
        <end position="372"/>
    </location>
</feature>
<evidence type="ECO:0000256" key="3">
    <source>
        <dbReference type="ARBA" id="ARBA00004128"/>
    </source>
</evidence>
<keyword evidence="22" id="KW-1185">Reference proteome</keyword>
<feature type="transmembrane region" description="Helical" evidence="17">
    <location>
        <begin position="774"/>
        <end position="793"/>
    </location>
</feature>
<feature type="transmembrane region" description="Helical" evidence="17">
    <location>
        <begin position="505"/>
        <end position="528"/>
    </location>
</feature>
<evidence type="ECO:0000256" key="15">
    <source>
        <dbReference type="RuleBase" id="RU361240"/>
    </source>
</evidence>
<evidence type="ECO:0000256" key="11">
    <source>
        <dbReference type="ARBA" id="ARBA00022989"/>
    </source>
</evidence>
<dbReference type="AlphaFoldDB" id="A0A8H5T5E1"/>
<feature type="compositionally biased region" description="Acidic residues" evidence="16">
    <location>
        <begin position="633"/>
        <end position="648"/>
    </location>
</feature>
<comment type="subcellular location">
    <subcellularLocation>
        <location evidence="3">Vacuole membrane</location>
        <topology evidence="3">Multi-pass membrane protein</topology>
    </subcellularLocation>
</comment>
<dbReference type="Pfam" id="PF22251">
    <property type="entry name" value="PFF1_TM"/>
    <property type="match status" value="1"/>
</dbReference>
<evidence type="ECO:0000256" key="1">
    <source>
        <dbReference type="ARBA" id="ARBA00001947"/>
    </source>
</evidence>
<feature type="region of interest" description="Disordered" evidence="16">
    <location>
        <begin position="613"/>
        <end position="667"/>
    </location>
</feature>
<dbReference type="FunFam" id="3.40.630.10:FF:000057">
    <property type="entry name" value="Vacuolar membrane protease"/>
    <property type="match status" value="1"/>
</dbReference>
<keyword evidence="7 17" id="KW-0812">Transmembrane</keyword>
<evidence type="ECO:0000256" key="7">
    <source>
        <dbReference type="ARBA" id="ARBA00022692"/>
    </source>
</evidence>
<dbReference type="PANTHER" id="PTHR12147:SF58">
    <property type="entry name" value="VACUOLAR MEMBRANE PROTEASE"/>
    <property type="match status" value="1"/>
</dbReference>
<feature type="domain" description="Vacuolar membrane protease transmembrane" evidence="20">
    <location>
        <begin position="478"/>
        <end position="772"/>
    </location>
</feature>
<evidence type="ECO:0000256" key="16">
    <source>
        <dbReference type="SAM" id="MobiDB-lite"/>
    </source>
</evidence>
<feature type="transmembrane region" description="Helical" evidence="17">
    <location>
        <begin position="743"/>
        <end position="762"/>
    </location>
</feature>
<evidence type="ECO:0000259" key="20">
    <source>
        <dbReference type="Pfam" id="PF22251"/>
    </source>
</evidence>
<keyword evidence="21" id="KW-0031">Aminopeptidase</keyword>
<keyword evidence="8 15" id="KW-0479">Metal-binding</keyword>
<keyword evidence="11 17" id="KW-1133">Transmembrane helix</keyword>
<dbReference type="GO" id="GO:0005774">
    <property type="term" value="C:vacuolar membrane"/>
    <property type="evidence" value="ECO:0007669"/>
    <property type="project" value="UniProtKB-SubCell"/>
</dbReference>
<evidence type="ECO:0000259" key="18">
    <source>
        <dbReference type="Pfam" id="PF04389"/>
    </source>
</evidence>
<gene>
    <name evidence="21" type="ORF">FHETE_7611</name>
</gene>
<keyword evidence="14" id="KW-0325">Glycoprotein</keyword>
<dbReference type="Pfam" id="PF22250">
    <property type="entry name" value="PFF1_C"/>
    <property type="match status" value="1"/>
</dbReference>
<keyword evidence="9 15" id="KW-0378">Hydrolase</keyword>
<evidence type="ECO:0000256" key="4">
    <source>
        <dbReference type="ARBA" id="ARBA00010918"/>
    </source>
</evidence>
<dbReference type="InterPro" id="IPR053975">
    <property type="entry name" value="PFF1_C"/>
</dbReference>
<keyword evidence="12" id="KW-0482">Metalloprotease</keyword>
<dbReference type="Gene3D" id="3.40.630.10">
    <property type="entry name" value="Zn peptidases"/>
    <property type="match status" value="1"/>
</dbReference>
<evidence type="ECO:0000259" key="19">
    <source>
        <dbReference type="Pfam" id="PF22250"/>
    </source>
</evidence>
<dbReference type="GO" id="GO:0008235">
    <property type="term" value="F:metalloexopeptidase activity"/>
    <property type="evidence" value="ECO:0007669"/>
    <property type="project" value="InterPro"/>
</dbReference>
<dbReference type="GO" id="GO:0006508">
    <property type="term" value="P:proteolysis"/>
    <property type="evidence" value="ECO:0007669"/>
    <property type="project" value="UniProtKB-KW"/>
</dbReference>
<proteinExistence type="inferred from homology"/>
<evidence type="ECO:0000256" key="12">
    <source>
        <dbReference type="ARBA" id="ARBA00023049"/>
    </source>
</evidence>
<comment type="similarity">
    <text evidence="4 15">Belongs to the peptidase M28 family.</text>
</comment>
<name>A0A8H5T5E1_FUSHE</name>
<keyword evidence="6 15" id="KW-0645">Protease</keyword>
<keyword evidence="13 17" id="KW-0472">Membrane</keyword>
<evidence type="ECO:0000313" key="22">
    <source>
        <dbReference type="Proteomes" id="UP000567885"/>
    </source>
</evidence>
<evidence type="ECO:0000256" key="8">
    <source>
        <dbReference type="ARBA" id="ARBA00022723"/>
    </source>
</evidence>
<evidence type="ECO:0000256" key="17">
    <source>
        <dbReference type="SAM" id="Phobius"/>
    </source>
</evidence>
<comment type="function">
    <text evidence="2">May be involved in vacuolar sorting and osmoregulation.</text>
</comment>
<dbReference type="InterPro" id="IPR007484">
    <property type="entry name" value="Peptidase_M28"/>
</dbReference>
<keyword evidence="5" id="KW-0926">Vacuole</keyword>
<dbReference type="Pfam" id="PF04389">
    <property type="entry name" value="Peptidase_M28"/>
    <property type="match status" value="1"/>
</dbReference>
<comment type="caution">
    <text evidence="21">The sequence shown here is derived from an EMBL/GenBank/DDBJ whole genome shotgun (WGS) entry which is preliminary data.</text>
</comment>
<accession>A0A8H5T5E1</accession>
<organism evidence="21 22">
    <name type="scientific">Fusarium heterosporum</name>
    <dbReference type="NCBI Taxonomy" id="42747"/>
    <lineage>
        <taxon>Eukaryota</taxon>
        <taxon>Fungi</taxon>
        <taxon>Dikarya</taxon>
        <taxon>Ascomycota</taxon>
        <taxon>Pezizomycotina</taxon>
        <taxon>Sordariomycetes</taxon>
        <taxon>Hypocreomycetidae</taxon>
        <taxon>Hypocreales</taxon>
        <taxon>Nectriaceae</taxon>
        <taxon>Fusarium</taxon>
        <taxon>Fusarium heterosporum species complex</taxon>
    </lineage>
</organism>
<evidence type="ECO:0000313" key="21">
    <source>
        <dbReference type="EMBL" id="KAF5663231.1"/>
    </source>
</evidence>
<reference evidence="21 22" key="1">
    <citation type="submission" date="2020-05" db="EMBL/GenBank/DDBJ databases">
        <title>Identification and distribution of gene clusters putatively required for synthesis of sphingolipid metabolism inhibitors in phylogenetically diverse species of the filamentous fungus Fusarium.</title>
        <authorList>
            <person name="Kim H.-S."/>
            <person name="Busman M."/>
            <person name="Brown D.W."/>
            <person name="Divon H."/>
            <person name="Uhlig S."/>
            <person name="Proctor R.H."/>
        </authorList>
    </citation>
    <scope>NUCLEOTIDE SEQUENCE [LARGE SCALE GENOMIC DNA]</scope>
    <source>
        <strain evidence="21 22">NRRL 20693</strain>
    </source>
</reference>
<dbReference type="PANTHER" id="PTHR12147">
    <property type="entry name" value="METALLOPEPTIDASE M28 FAMILY MEMBER"/>
    <property type="match status" value="1"/>
</dbReference>
<evidence type="ECO:0000256" key="9">
    <source>
        <dbReference type="ARBA" id="ARBA00022801"/>
    </source>
</evidence>
<evidence type="ECO:0000256" key="5">
    <source>
        <dbReference type="ARBA" id="ARBA00022554"/>
    </source>
</evidence>
<dbReference type="CDD" id="cd03875">
    <property type="entry name" value="M28_Fxna_like"/>
    <property type="match status" value="1"/>
</dbReference>
<dbReference type="GO" id="GO:0004177">
    <property type="term" value="F:aminopeptidase activity"/>
    <property type="evidence" value="ECO:0007669"/>
    <property type="project" value="UniProtKB-KW"/>
</dbReference>
<dbReference type="InterPro" id="IPR053976">
    <property type="entry name" value="PFF1_TM"/>
</dbReference>
<dbReference type="GO" id="GO:0046872">
    <property type="term" value="F:metal ion binding"/>
    <property type="evidence" value="ECO:0007669"/>
    <property type="project" value="UniProtKB-KW"/>
</dbReference>
<feature type="transmembrane region" description="Helical" evidence="17">
    <location>
        <begin position="423"/>
        <end position="446"/>
    </location>
</feature>
<dbReference type="InterPro" id="IPR048024">
    <property type="entry name" value="Fxna-like_M28_dom"/>
</dbReference>
<feature type="transmembrane region" description="Helical" evidence="17">
    <location>
        <begin position="571"/>
        <end position="591"/>
    </location>
</feature>
<evidence type="ECO:0000256" key="13">
    <source>
        <dbReference type="ARBA" id="ARBA00023136"/>
    </source>
</evidence>